<sequence length="202" mass="23227">MSSNISITRICQHCGNEFTAKTTVTKFCGDDCAKRNYKLRRKTAKLQKMNEKITESNRQTQLVRDAPKMRLLEKEFLSVKEAALILGCSDRAIHLMISSGRLPAINLGIRKTRILRAELQRLFELPELRVKPVQKVKLVEEPLSKENCYTVEEITKSWGVTRDSVYSMVNRKKIPKFQQGKEIYISKKHIEKAYRLAKGGGK</sequence>
<name>A0AAU8FLT0_9BACT</name>
<protein>
    <submittedName>
        <fullName evidence="2">Helix-turn-helix domain-containing protein</fullName>
    </submittedName>
</protein>
<reference evidence="2" key="1">
    <citation type="submission" date="2024-06" db="EMBL/GenBank/DDBJ databases">
        <title>Sequencing and assembly of the genome of Dyadobacter sp. strain 676, a symbiont of Cyamopsis tetragonoloba.</title>
        <authorList>
            <person name="Guro P."/>
            <person name="Sazanova A."/>
            <person name="Kuznetsova I."/>
            <person name="Belimov A."/>
            <person name="Safronova V."/>
        </authorList>
    </citation>
    <scope>NUCLEOTIDE SEQUENCE</scope>
    <source>
        <strain evidence="2">676</strain>
    </source>
</reference>
<dbReference type="EMBL" id="CP159289">
    <property type="protein sequence ID" value="XCH25481.1"/>
    <property type="molecule type" value="Genomic_DNA"/>
</dbReference>
<dbReference type="AlphaFoldDB" id="A0AAU8FLT0"/>
<gene>
    <name evidence="2" type="ORF">ABV298_03365</name>
</gene>
<accession>A0AAU8FLT0</accession>
<dbReference type="Pfam" id="PF12728">
    <property type="entry name" value="HTH_17"/>
    <property type="match status" value="2"/>
</dbReference>
<dbReference type="InterPro" id="IPR041657">
    <property type="entry name" value="HTH_17"/>
</dbReference>
<evidence type="ECO:0000259" key="1">
    <source>
        <dbReference type="Pfam" id="PF12728"/>
    </source>
</evidence>
<proteinExistence type="predicted"/>
<organism evidence="2">
    <name type="scientific">Dyadobacter sp. 676</name>
    <dbReference type="NCBI Taxonomy" id="3088362"/>
    <lineage>
        <taxon>Bacteria</taxon>
        <taxon>Pseudomonadati</taxon>
        <taxon>Bacteroidota</taxon>
        <taxon>Cytophagia</taxon>
        <taxon>Cytophagales</taxon>
        <taxon>Spirosomataceae</taxon>
        <taxon>Dyadobacter</taxon>
    </lineage>
</organism>
<dbReference type="NCBIfam" id="TIGR01764">
    <property type="entry name" value="excise"/>
    <property type="match status" value="1"/>
</dbReference>
<dbReference type="InterPro" id="IPR010093">
    <property type="entry name" value="SinI_DNA-bd"/>
</dbReference>
<dbReference type="RefSeq" id="WP_353720781.1">
    <property type="nucleotide sequence ID" value="NZ_CP159289.1"/>
</dbReference>
<evidence type="ECO:0000313" key="2">
    <source>
        <dbReference type="EMBL" id="XCH25481.1"/>
    </source>
</evidence>
<feature type="domain" description="Helix-turn-helix" evidence="1">
    <location>
        <begin position="76"/>
        <end position="124"/>
    </location>
</feature>
<feature type="domain" description="Helix-turn-helix" evidence="1">
    <location>
        <begin position="149"/>
        <end position="192"/>
    </location>
</feature>
<dbReference type="GO" id="GO:0003677">
    <property type="term" value="F:DNA binding"/>
    <property type="evidence" value="ECO:0007669"/>
    <property type="project" value="InterPro"/>
</dbReference>